<proteinExistence type="predicted"/>
<dbReference type="Proteomes" id="UP000005090">
    <property type="component" value="Chromosome"/>
</dbReference>
<gene>
    <name evidence="1" type="ORF">Metal_1748</name>
</gene>
<sequence length="178" mass="19987">MTHSDSKSPDLDWSQVRETVKLLTLSAAQVDVIMQEGDSAVDTLTDSFTEIVESMQAMNQHLLALVDSNERELALTCCSKTQEKIQAAIVAFQFYDRMQQCLHHVTSNLRGLSNLVGSPEHLYNPDAWRELQGEIRSRFTMESEKVMFDAILQGKSVDEAIAAKTAFQEGESDNIELF</sequence>
<dbReference type="eggNOG" id="ENOG5032SEP">
    <property type="taxonomic scope" value="Bacteria"/>
</dbReference>
<organism evidence="1 2">
    <name type="scientific">Methylomicrobium album BG8</name>
    <dbReference type="NCBI Taxonomy" id="686340"/>
    <lineage>
        <taxon>Bacteria</taxon>
        <taxon>Pseudomonadati</taxon>
        <taxon>Pseudomonadota</taxon>
        <taxon>Gammaproteobacteria</taxon>
        <taxon>Methylococcales</taxon>
        <taxon>Methylococcaceae</taxon>
        <taxon>Methylomicrobium</taxon>
    </lineage>
</organism>
<protein>
    <recommendedName>
        <fullName evidence="3">Chemotaxis protein</fullName>
    </recommendedName>
</protein>
<evidence type="ECO:0000313" key="1">
    <source>
        <dbReference type="EMBL" id="EIC29517.1"/>
    </source>
</evidence>
<dbReference type="HOGENOM" id="CLU_106724_0_0_6"/>
<reference evidence="1 2" key="1">
    <citation type="journal article" date="2013" name="Genome Announc.">
        <title>Genome Sequence of the Obligate Gammaproteobacterial Methanotroph Methylomicrobium album Strain BG8.</title>
        <authorList>
            <person name="Kits K.D."/>
            <person name="Kalyuzhnaya M.G."/>
            <person name="Klotz M.G."/>
            <person name="Jetten M.S."/>
            <person name="Op den Camp H.J."/>
            <person name="Vuilleumier S."/>
            <person name="Bringel F."/>
            <person name="Dispirito A.A."/>
            <person name="Murrell J.C."/>
            <person name="Bruce D."/>
            <person name="Cheng J.F."/>
            <person name="Copeland A."/>
            <person name="Goodwin L."/>
            <person name="Hauser L."/>
            <person name="Lajus A."/>
            <person name="Land M.L."/>
            <person name="Lapidus A."/>
            <person name="Lucas S."/>
            <person name="Medigue C."/>
            <person name="Pitluck S."/>
            <person name="Woyke T."/>
            <person name="Zeytun A."/>
            <person name="Stein L.Y."/>
        </authorList>
    </citation>
    <scope>NUCLEOTIDE SEQUENCE [LARGE SCALE GENOMIC DNA]</scope>
    <source>
        <strain evidence="1 2">BG8</strain>
    </source>
</reference>
<evidence type="ECO:0008006" key="3">
    <source>
        <dbReference type="Google" id="ProtNLM"/>
    </source>
</evidence>
<name>H8GMW5_METAL</name>
<keyword evidence="2" id="KW-1185">Reference proteome</keyword>
<accession>H8GMW5</accession>
<dbReference type="EMBL" id="CM001475">
    <property type="protein sequence ID" value="EIC29517.1"/>
    <property type="molecule type" value="Genomic_DNA"/>
</dbReference>
<dbReference type="AlphaFoldDB" id="H8GMW5"/>
<evidence type="ECO:0000313" key="2">
    <source>
        <dbReference type="Proteomes" id="UP000005090"/>
    </source>
</evidence>